<dbReference type="PANTHER" id="PTHR43080">
    <property type="entry name" value="CBS DOMAIN-CONTAINING PROTEIN CBSX3, MITOCHONDRIAL"/>
    <property type="match status" value="1"/>
</dbReference>
<dbReference type="Gene3D" id="3.10.580.10">
    <property type="entry name" value="CBS-domain"/>
    <property type="match status" value="1"/>
</dbReference>
<feature type="domain" description="CBS" evidence="3">
    <location>
        <begin position="178"/>
        <end position="235"/>
    </location>
</feature>
<keyword evidence="1 2" id="KW-0129">CBS domain</keyword>
<dbReference type="EMBL" id="FOLH01000005">
    <property type="protein sequence ID" value="SFC39414.1"/>
    <property type="molecule type" value="Genomic_DNA"/>
</dbReference>
<organism evidence="4 5">
    <name type="scientific">Marinospirillum celere</name>
    <dbReference type="NCBI Taxonomy" id="1122252"/>
    <lineage>
        <taxon>Bacteria</taxon>
        <taxon>Pseudomonadati</taxon>
        <taxon>Pseudomonadota</taxon>
        <taxon>Gammaproteobacteria</taxon>
        <taxon>Oceanospirillales</taxon>
        <taxon>Oceanospirillaceae</taxon>
        <taxon>Marinospirillum</taxon>
    </lineage>
</organism>
<name>A0A1I1IT42_9GAMM</name>
<dbReference type="OrthoDB" id="5801368at2"/>
<protein>
    <submittedName>
        <fullName evidence="4">CBS domain-containing protein</fullName>
    </submittedName>
</protein>
<dbReference type="SUPFAM" id="SSF54631">
    <property type="entry name" value="CBS-domain pair"/>
    <property type="match status" value="1"/>
</dbReference>
<dbReference type="PROSITE" id="PS51371">
    <property type="entry name" value="CBS"/>
    <property type="match status" value="2"/>
</dbReference>
<dbReference type="InterPro" id="IPR051257">
    <property type="entry name" value="Diverse_CBS-Domain"/>
</dbReference>
<sequence length="237" mass="26410">MVFPIHEQGLRIHTPKNQVLQRPAIRQTQATTAGRRLVDHDGDAEHDQNISDQTWLGRQLTAKEKQEEEEQATGTRPGSRAIHAYEAVEQSRKPAAPHLPASHIMRSPVITLEAAATLNEAWQLCQREGIHYLVLTDTQGELEGIVSERDLLAEAAGVGELSKQEEIDLSKAEIRVLIRKPLITAQETTDVRDIARLMLKHKVRAVPVINDKNELLGLVTRSDLMLGLANQSIEIDT</sequence>
<dbReference type="Pfam" id="PF00571">
    <property type="entry name" value="CBS"/>
    <property type="match status" value="2"/>
</dbReference>
<dbReference type="RefSeq" id="WP_091964244.1">
    <property type="nucleotide sequence ID" value="NZ_FOLH01000005.1"/>
</dbReference>
<dbReference type="PANTHER" id="PTHR43080:SF2">
    <property type="entry name" value="CBS DOMAIN-CONTAINING PROTEIN"/>
    <property type="match status" value="1"/>
</dbReference>
<dbReference type="SMART" id="SM00116">
    <property type="entry name" value="CBS"/>
    <property type="match status" value="2"/>
</dbReference>
<dbReference type="Proteomes" id="UP000199058">
    <property type="component" value="Unassembled WGS sequence"/>
</dbReference>
<gene>
    <name evidence="4" type="ORF">SAMN05660443_2497</name>
</gene>
<feature type="domain" description="CBS" evidence="3">
    <location>
        <begin position="105"/>
        <end position="163"/>
    </location>
</feature>
<evidence type="ECO:0000256" key="1">
    <source>
        <dbReference type="ARBA" id="ARBA00023122"/>
    </source>
</evidence>
<evidence type="ECO:0000259" key="3">
    <source>
        <dbReference type="PROSITE" id="PS51371"/>
    </source>
</evidence>
<dbReference type="STRING" id="1122252.SAMN05660443_2497"/>
<dbReference type="InterPro" id="IPR046342">
    <property type="entry name" value="CBS_dom_sf"/>
</dbReference>
<dbReference type="AlphaFoldDB" id="A0A1I1IT42"/>
<proteinExistence type="predicted"/>
<evidence type="ECO:0000313" key="5">
    <source>
        <dbReference type="Proteomes" id="UP000199058"/>
    </source>
</evidence>
<reference evidence="4 5" key="1">
    <citation type="submission" date="2016-10" db="EMBL/GenBank/DDBJ databases">
        <authorList>
            <person name="de Groot N.N."/>
        </authorList>
    </citation>
    <scope>NUCLEOTIDE SEQUENCE [LARGE SCALE GENOMIC DNA]</scope>
    <source>
        <strain evidence="4 5">DSM 18438</strain>
    </source>
</reference>
<accession>A0A1I1IT42</accession>
<evidence type="ECO:0000256" key="2">
    <source>
        <dbReference type="PROSITE-ProRule" id="PRU00703"/>
    </source>
</evidence>
<keyword evidence="5" id="KW-1185">Reference proteome</keyword>
<dbReference type="InterPro" id="IPR000644">
    <property type="entry name" value="CBS_dom"/>
</dbReference>
<evidence type="ECO:0000313" key="4">
    <source>
        <dbReference type="EMBL" id="SFC39414.1"/>
    </source>
</evidence>